<dbReference type="PANTHER" id="PTHR39576">
    <property type="entry name" value="ATTACHING AND EFFACING PROTEIN HOMOLOG-RELATED-RELATED"/>
    <property type="match status" value="1"/>
</dbReference>
<accession>A0A831EU10</accession>
<dbReference type="InterPro" id="IPR003344">
    <property type="entry name" value="Big_1_dom"/>
</dbReference>
<evidence type="ECO:0000256" key="1">
    <source>
        <dbReference type="ARBA" id="ARBA00004442"/>
    </source>
</evidence>
<dbReference type="InterPro" id="IPR051715">
    <property type="entry name" value="Intimin-Invasin_domain"/>
</dbReference>
<dbReference type="SMART" id="SM00634">
    <property type="entry name" value="BID_1"/>
    <property type="match status" value="1"/>
</dbReference>
<feature type="domain" description="LysM" evidence="5">
    <location>
        <begin position="58"/>
        <end position="106"/>
    </location>
</feature>
<dbReference type="InterPro" id="IPR038177">
    <property type="entry name" value="IAT_beta_sf"/>
</dbReference>
<comment type="similarity">
    <text evidence="2">Belongs to the intimin/invasin family.</text>
</comment>
<dbReference type="InterPro" id="IPR018392">
    <property type="entry name" value="LysM"/>
</dbReference>
<dbReference type="InterPro" id="IPR024519">
    <property type="entry name" value="IAT_beta"/>
</dbReference>
<dbReference type="Gene3D" id="3.10.350.10">
    <property type="entry name" value="LysM domain"/>
    <property type="match status" value="1"/>
</dbReference>
<reference evidence="6 7" key="1">
    <citation type="submission" date="2012-11" db="EMBL/GenBank/DDBJ databases">
        <authorList>
            <person name="Linke B."/>
        </authorList>
    </citation>
    <scope>NUCLEOTIDE SEQUENCE [LARGE SCALE GENOMIC DNA]</scope>
    <source>
        <strain evidence="7">CFBP 1232</strain>
    </source>
</reference>
<organism evidence="6 7">
    <name type="scientific">Erwinia amylovora NBRC 12687 = CFBP 1232</name>
    <dbReference type="NCBI Taxonomy" id="1219359"/>
    <lineage>
        <taxon>Bacteria</taxon>
        <taxon>Pseudomonadati</taxon>
        <taxon>Pseudomonadota</taxon>
        <taxon>Gammaproteobacteria</taxon>
        <taxon>Enterobacterales</taxon>
        <taxon>Erwiniaceae</taxon>
        <taxon>Erwinia</taxon>
    </lineage>
</organism>
<name>A0A831EU10_ERWAM</name>
<dbReference type="InterPro" id="IPR008964">
    <property type="entry name" value="Invasin/intimin_cell_adhesion"/>
</dbReference>
<reference evidence="6 7" key="2">
    <citation type="submission" date="2013-04" db="EMBL/GenBank/DDBJ databases">
        <title>Comparative genomics of 12 strains of Erwinia amylovora identifies a pan-genome with a large conserved core and provides insights into host specificity.</title>
        <authorList>
            <person name="Mann R.A."/>
            <person name="Smits T.H.M."/>
            <person name="Buehlmann A."/>
            <person name="Blom J."/>
            <person name="Goesmann A."/>
            <person name="Frey J.E."/>
            <person name="Plummer K.M."/>
            <person name="Beer S.V."/>
            <person name="Luck J."/>
            <person name="Duffy B."/>
            <person name="Rodoni B."/>
        </authorList>
    </citation>
    <scope>NUCLEOTIDE SEQUENCE [LARGE SCALE GENOMIC DNA]</scope>
    <source>
        <strain evidence="7">CFBP 1232</strain>
    </source>
</reference>
<dbReference type="PROSITE" id="PS51782">
    <property type="entry name" value="LYSM"/>
    <property type="match status" value="1"/>
</dbReference>
<dbReference type="Pfam" id="PF09134">
    <property type="entry name" value="Invasin_D3"/>
    <property type="match status" value="2"/>
</dbReference>
<dbReference type="RefSeq" id="WP_004160434.1">
    <property type="nucleotide sequence ID" value="NZ_BAYW01000018.1"/>
</dbReference>
<dbReference type="PRINTS" id="PR01369">
    <property type="entry name" value="INTIMIN"/>
</dbReference>
<protein>
    <submittedName>
        <fullName evidence="6">AT-3 family protein</fullName>
    </submittedName>
</protein>
<dbReference type="InterPro" id="IPR013783">
    <property type="entry name" value="Ig-like_fold"/>
</dbReference>
<dbReference type="Pfam" id="PF02369">
    <property type="entry name" value="Big_1"/>
    <property type="match status" value="1"/>
</dbReference>
<comment type="caution">
    <text evidence="6">The sequence shown here is derived from an EMBL/GenBank/DDBJ whole genome shotgun (WGS) entry which is preliminary data.</text>
</comment>
<evidence type="ECO:0000259" key="5">
    <source>
        <dbReference type="PROSITE" id="PS51782"/>
    </source>
</evidence>
<evidence type="ECO:0000256" key="3">
    <source>
        <dbReference type="ARBA" id="ARBA00023136"/>
    </source>
</evidence>
<dbReference type="EMBL" id="CAPB01000039">
    <property type="protein sequence ID" value="CCO95326.1"/>
    <property type="molecule type" value="Genomic_DNA"/>
</dbReference>
<dbReference type="SUPFAM" id="SSF49373">
    <property type="entry name" value="Invasin/intimin cell-adhesion fragments"/>
    <property type="match status" value="5"/>
</dbReference>
<dbReference type="Gene3D" id="2.60.40.1080">
    <property type="match status" value="2"/>
</dbReference>
<gene>
    <name evidence="6" type="primary">eaeH</name>
    <name evidence="6" type="ORF">BN437_3426</name>
</gene>
<dbReference type="InterPro" id="IPR003535">
    <property type="entry name" value="Intimin/invasin_bac"/>
</dbReference>
<dbReference type="PANTHER" id="PTHR39576:SF2">
    <property type="entry name" value="ATTACHING AND EFFACING PROTEIN HOMOLOG-RELATED"/>
    <property type="match status" value="1"/>
</dbReference>
<evidence type="ECO:0000256" key="2">
    <source>
        <dbReference type="ARBA" id="ARBA00010116"/>
    </source>
</evidence>
<keyword evidence="3" id="KW-0472">Membrane</keyword>
<dbReference type="Pfam" id="PF11924">
    <property type="entry name" value="IAT_beta"/>
    <property type="match status" value="1"/>
</dbReference>
<dbReference type="FunFam" id="2.40.160.160:FF:000001">
    <property type="entry name" value="Intimin-like inverse autotransporter SinH"/>
    <property type="match status" value="1"/>
</dbReference>
<evidence type="ECO:0000256" key="4">
    <source>
        <dbReference type="ARBA" id="ARBA00023237"/>
    </source>
</evidence>
<evidence type="ECO:0000313" key="7">
    <source>
        <dbReference type="Proteomes" id="UP000013111"/>
    </source>
</evidence>
<evidence type="ECO:0000313" key="6">
    <source>
        <dbReference type="EMBL" id="CCO95326.1"/>
    </source>
</evidence>
<keyword evidence="4" id="KW-0998">Cell outer membrane</keyword>
<dbReference type="CDD" id="cd00118">
    <property type="entry name" value="LysM"/>
    <property type="match status" value="1"/>
</dbReference>
<dbReference type="InterPro" id="IPR036779">
    <property type="entry name" value="LysM_dom_sf"/>
</dbReference>
<dbReference type="Gene3D" id="2.60.40.10">
    <property type="entry name" value="Immunoglobulins"/>
    <property type="match status" value="3"/>
</dbReference>
<sequence length="1361" mass="147327">MKITHQQPIPLRIKLFAWANIGVQSAFPLTLAFTPATAGAGIDRHIYETAKEQPSKTRIYVLSHGETSASVAKKFHITPEALRKLNLLRTFAHGFDNVQPGDELDVPAVMQGGKAAPPAIIWDKDEPATSTSKEDAGARKMADIASRTGDFLSNSPGGDAALSMARGQASAEASGQVQKWLNQFGTARVQLEADEHFSLKNSQIDLLIPFYERKDRLLFTQGSLHRTDDRTQANFGFGLRYFAPSYMLGGNIFGDYDLSRDHSRTGVGVEYWRDFLKLSANGYLRLSDWRDSPNMMDYQERPANGWDIRAQAWLPSLPQLGGKLTYEQYYGKGVALFGKENLQQNPHAVTAGVNFTPFPLLTLGAEHRQGASGKNDKRISADFSYRLGMPWQQQINPQAVATMRSLAGSRYDLVERNNHILLQYRKKEMVRLHTVDRVTGYAGEKKSLGVSVNSNYGLERIDWSASSLLASGGKLVREDAGNWSVILPEHKPGAQAVNTWTISGVAVDKKGNVSARADTQVTVSQAAIDASMSPVTPAKITLLADGKTQQQLVLKINDRDGKPVDIAESEISVLKESKLRAAGVTTMTEFSRSAVGEYIATLTAGTLPESFTIVPSARNIRFAPVSVELVANADSVVIKDPISVTPASAVVGTTVTYAAVLTDKQGNPQGAGIPVNWSANDGSTLDAQTTSSDETGTVVVTLTRMQPGTAKVSLTIPSGKYPAPDVVFSADVPDESRSELTLSPPVINAGKDRATLALILRDKNGNLLSGNSVRGQSDNSMVNISDGEEIPNNPGHYRMTVTAIKAGKATLSVKVDGKPFGHSKTLTITGASLTPDLSFAHAQQNVTWTKNFSGSQAVNGLPDGVEQKWSSADESVATVNEVGKVTLLKSGQTTITVKTSGNDQFIPGQASYLLKIDRADPQLQVRDGSPIATQWADGKVWSVTPTFGNTDANNSLEATYTSKNTEVVTVADNGELKAVKPGSTSITVSTPETAQFKAASVDVAYQLEKGTVDLSFKEDVITTTDEETFTLQLPEKPIPSDAVIRWKSADVEVLNISSTGSLQGKASKGKTRLTLNVADNDYYHASSGYYDVRIYSKPSVVIDHVNYINKGSLANKGAWTPVFTVDNLSVSWATDNSNEFSKAKLISVSLKDSKGNVLAQKIVDHSSGSGMATFEPKTSFWGTELHVELMAQGYGKLINTNKSAGIHVKNLPPDQIWKRLSVKSRARIYSDNGVESTCREIAGPAGKEHWVNAIVDGGEIDFNGKVLISPMNFTGLMRGEQNGHARSGQFPNIHRNIVSTAPITFGATQIGRECWKSHDGSYFVGARVNYYGKDFEYWAADPHNWFGSGSAINKPYVDIIK</sequence>
<proteinExistence type="inferred from homology"/>
<dbReference type="GO" id="GO:0007155">
    <property type="term" value="P:cell adhesion"/>
    <property type="evidence" value="ECO:0007669"/>
    <property type="project" value="InterPro"/>
</dbReference>
<dbReference type="Proteomes" id="UP000013111">
    <property type="component" value="Unassembled WGS sequence"/>
</dbReference>
<dbReference type="InterPro" id="IPR015217">
    <property type="entry name" value="Invasin_dom_3"/>
</dbReference>
<dbReference type="GeneID" id="97607428"/>
<dbReference type="Gene3D" id="2.40.160.160">
    <property type="entry name" value="Inverse autotransporter, beta-domain"/>
    <property type="match status" value="1"/>
</dbReference>
<dbReference type="GO" id="GO:0009279">
    <property type="term" value="C:cell outer membrane"/>
    <property type="evidence" value="ECO:0007669"/>
    <property type="project" value="UniProtKB-SubCell"/>
</dbReference>
<comment type="subcellular location">
    <subcellularLocation>
        <location evidence="1">Cell outer membrane</location>
    </subcellularLocation>
</comment>